<protein>
    <submittedName>
        <fullName evidence="2">Uncharacterized protein</fullName>
    </submittedName>
</protein>
<keyword evidence="3" id="KW-1185">Reference proteome</keyword>
<dbReference type="Proteomes" id="UP001215598">
    <property type="component" value="Unassembled WGS sequence"/>
</dbReference>
<dbReference type="EMBL" id="JARKIB010000002">
    <property type="protein sequence ID" value="KAJ7784731.1"/>
    <property type="molecule type" value="Genomic_DNA"/>
</dbReference>
<comment type="caution">
    <text evidence="2">The sequence shown here is derived from an EMBL/GenBank/DDBJ whole genome shotgun (WGS) entry which is preliminary data.</text>
</comment>
<dbReference type="AlphaFoldDB" id="A0AAD7KFT5"/>
<evidence type="ECO:0000313" key="1">
    <source>
        <dbReference type="EMBL" id="KAJ7711250.1"/>
    </source>
</evidence>
<accession>A0AAD7KFT5</accession>
<evidence type="ECO:0000313" key="2">
    <source>
        <dbReference type="EMBL" id="KAJ7784731.1"/>
    </source>
</evidence>
<sequence>MSAAYFCLSTINAVLVVGAPAPNFSIIIAINALAAIRINACSFPPTLTILLDPLFTER</sequence>
<proteinExistence type="predicted"/>
<dbReference type="EMBL" id="JARKIB010000400">
    <property type="protein sequence ID" value="KAJ7711250.1"/>
    <property type="molecule type" value="Genomic_DNA"/>
</dbReference>
<organism evidence="2 3">
    <name type="scientific">Mycena metata</name>
    <dbReference type="NCBI Taxonomy" id="1033252"/>
    <lineage>
        <taxon>Eukaryota</taxon>
        <taxon>Fungi</taxon>
        <taxon>Dikarya</taxon>
        <taxon>Basidiomycota</taxon>
        <taxon>Agaricomycotina</taxon>
        <taxon>Agaricomycetes</taxon>
        <taxon>Agaricomycetidae</taxon>
        <taxon>Agaricales</taxon>
        <taxon>Marasmiineae</taxon>
        <taxon>Mycenaceae</taxon>
        <taxon>Mycena</taxon>
    </lineage>
</organism>
<reference evidence="2" key="1">
    <citation type="submission" date="2023-03" db="EMBL/GenBank/DDBJ databases">
        <title>Massive genome expansion in bonnet fungi (Mycena s.s.) driven by repeated elements and novel gene families across ecological guilds.</title>
        <authorList>
            <consortium name="Lawrence Berkeley National Laboratory"/>
            <person name="Harder C.B."/>
            <person name="Miyauchi S."/>
            <person name="Viragh M."/>
            <person name="Kuo A."/>
            <person name="Thoen E."/>
            <person name="Andreopoulos B."/>
            <person name="Lu D."/>
            <person name="Skrede I."/>
            <person name="Drula E."/>
            <person name="Henrissat B."/>
            <person name="Morin E."/>
            <person name="Kohler A."/>
            <person name="Barry K."/>
            <person name="LaButti K."/>
            <person name="Morin E."/>
            <person name="Salamov A."/>
            <person name="Lipzen A."/>
            <person name="Mereny Z."/>
            <person name="Hegedus B."/>
            <person name="Baldrian P."/>
            <person name="Stursova M."/>
            <person name="Weitz H."/>
            <person name="Taylor A."/>
            <person name="Grigoriev I.V."/>
            <person name="Nagy L.G."/>
            <person name="Martin F."/>
            <person name="Kauserud H."/>
        </authorList>
    </citation>
    <scope>NUCLEOTIDE SEQUENCE</scope>
    <source>
        <strain evidence="2">CBHHK182m</strain>
    </source>
</reference>
<evidence type="ECO:0000313" key="3">
    <source>
        <dbReference type="Proteomes" id="UP001215598"/>
    </source>
</evidence>
<name>A0AAD7KFT5_9AGAR</name>
<gene>
    <name evidence="2" type="ORF">B0H16DRAFT_1709423</name>
    <name evidence="1" type="ORF">B0H16DRAFT_1745280</name>
</gene>